<evidence type="ECO:0000313" key="2">
    <source>
        <dbReference type="Proteomes" id="UP000801864"/>
    </source>
</evidence>
<name>A0A9P4XDQ1_9HYPO</name>
<dbReference type="EMBL" id="QLNT01000012">
    <property type="protein sequence ID" value="KAF3069457.1"/>
    <property type="molecule type" value="Genomic_DNA"/>
</dbReference>
<comment type="caution">
    <text evidence="1">The sequence shown here is derived from an EMBL/GenBank/DDBJ whole genome shotgun (WGS) entry which is preliminary data.</text>
</comment>
<keyword evidence="2" id="KW-1185">Reference proteome</keyword>
<proteinExistence type="predicted"/>
<gene>
    <name evidence="1" type="ORF">CFAM422_007343</name>
</gene>
<organism evidence="1 2">
    <name type="scientific">Trichoderma lentiforme</name>
    <dbReference type="NCBI Taxonomy" id="1567552"/>
    <lineage>
        <taxon>Eukaryota</taxon>
        <taxon>Fungi</taxon>
        <taxon>Dikarya</taxon>
        <taxon>Ascomycota</taxon>
        <taxon>Pezizomycotina</taxon>
        <taxon>Sordariomycetes</taxon>
        <taxon>Hypocreomycetidae</taxon>
        <taxon>Hypocreales</taxon>
        <taxon>Hypocreaceae</taxon>
        <taxon>Trichoderma</taxon>
    </lineage>
</organism>
<dbReference type="Proteomes" id="UP000801864">
    <property type="component" value="Unassembled WGS sequence"/>
</dbReference>
<dbReference type="AlphaFoldDB" id="A0A9P4XDQ1"/>
<accession>A0A9P4XDQ1</accession>
<evidence type="ECO:0000313" key="1">
    <source>
        <dbReference type="EMBL" id="KAF3069457.1"/>
    </source>
</evidence>
<protein>
    <submittedName>
        <fullName evidence="1">Uncharacterized protein</fullName>
    </submittedName>
</protein>
<sequence length="114" mass="12338">MPADKQNATGRSWLHAVPLGKLKHSTEPKPHAANLLQSWRRSLSGPDPGPCPGDATRRPRQLWKVAHEASTMLSARVSTQTETIIQTVQVAASKGPGLRAVINVRFIDAGLESQ</sequence>
<reference evidence="1 2" key="1">
    <citation type="submission" date="2018-06" db="EMBL/GenBank/DDBJ databases">
        <title>Genome analysis of cellulolytic fungus Trichoderma lentiforme CFAM-422.</title>
        <authorList>
            <person name="Steindorff A.S."/>
            <person name="Formighieri E.F."/>
            <person name="Midorikawa G.E.O."/>
            <person name="Tamietti M.S."/>
            <person name="Ramos E.Z."/>
            <person name="Silva A.S."/>
            <person name="Bon E.P.S."/>
            <person name="Mendes T.D."/>
            <person name="Damaso M.C.T."/>
            <person name="Favaro L.C.L."/>
        </authorList>
    </citation>
    <scope>NUCLEOTIDE SEQUENCE [LARGE SCALE GENOMIC DNA]</scope>
    <source>
        <strain evidence="1 2">CFAM-422</strain>
    </source>
</reference>